<dbReference type="AlphaFoldDB" id="A0A6J7IQ10"/>
<proteinExistence type="predicted"/>
<protein>
    <submittedName>
        <fullName evidence="2">Unannotated protein</fullName>
    </submittedName>
</protein>
<gene>
    <name evidence="2" type="ORF">UFOPK3609_02005</name>
</gene>
<feature type="compositionally biased region" description="Low complexity" evidence="1">
    <location>
        <begin position="1"/>
        <end position="40"/>
    </location>
</feature>
<organism evidence="2">
    <name type="scientific">freshwater metagenome</name>
    <dbReference type="NCBI Taxonomy" id="449393"/>
    <lineage>
        <taxon>unclassified sequences</taxon>
        <taxon>metagenomes</taxon>
        <taxon>ecological metagenomes</taxon>
    </lineage>
</organism>
<sequence length="48" mass="4619">MMGSARVIIASASPRSRAAASATSMPTAAGTTADSSSDSAIGQSFSTP</sequence>
<name>A0A6J7IQ10_9ZZZZ</name>
<evidence type="ECO:0000256" key="1">
    <source>
        <dbReference type="SAM" id="MobiDB-lite"/>
    </source>
</evidence>
<evidence type="ECO:0000313" key="2">
    <source>
        <dbReference type="EMBL" id="CAB4932422.1"/>
    </source>
</evidence>
<dbReference type="EMBL" id="CAFBMQ010000392">
    <property type="protein sequence ID" value="CAB4932422.1"/>
    <property type="molecule type" value="Genomic_DNA"/>
</dbReference>
<reference evidence="2" key="1">
    <citation type="submission" date="2020-05" db="EMBL/GenBank/DDBJ databases">
        <authorList>
            <person name="Chiriac C."/>
            <person name="Salcher M."/>
            <person name="Ghai R."/>
            <person name="Kavagutti S V."/>
        </authorList>
    </citation>
    <scope>NUCLEOTIDE SEQUENCE</scope>
</reference>
<feature type="region of interest" description="Disordered" evidence="1">
    <location>
        <begin position="1"/>
        <end position="48"/>
    </location>
</feature>
<accession>A0A6J7IQ10</accession>